<keyword evidence="3" id="KW-1185">Reference proteome</keyword>
<evidence type="ECO:0000313" key="3">
    <source>
        <dbReference type="Proteomes" id="UP001501468"/>
    </source>
</evidence>
<name>A0ABP7EP75_9MICO</name>
<feature type="compositionally biased region" description="Basic and acidic residues" evidence="1">
    <location>
        <begin position="25"/>
        <end position="37"/>
    </location>
</feature>
<gene>
    <name evidence="2" type="ORF">GCM10022399_40250</name>
</gene>
<comment type="caution">
    <text evidence="2">The sequence shown here is derived from an EMBL/GenBank/DDBJ whole genome shotgun (WGS) entry which is preliminary data.</text>
</comment>
<organism evidence="2 3">
    <name type="scientific">Terrabacter ginsenosidimutans</name>
    <dbReference type="NCBI Taxonomy" id="490575"/>
    <lineage>
        <taxon>Bacteria</taxon>
        <taxon>Bacillati</taxon>
        <taxon>Actinomycetota</taxon>
        <taxon>Actinomycetes</taxon>
        <taxon>Micrococcales</taxon>
        <taxon>Intrasporangiaceae</taxon>
        <taxon>Terrabacter</taxon>
    </lineage>
</organism>
<sequence>MVPPIRNEAPLSDPDRSRPAVPDPQQDRHVSFPDDARPSGPTTAGASLPPEAWAPRTPSPEPAMTPGVTLTGHAQGVPVHTILTTPPVRPEPRRRGRGWAALLFIPGLLIGFANNGSGGSGGESGTVTGECWSDPGADPQTMSCDPSFAVTAEDVTASVSPLAPVLRGSQKVSPVPADATVVRVEVVSTTDSTGDRRDARASALKTQIDATAGGVPIASWDQGTPHALDVHLAERPTDLQVQVTVASGSGTVQCRVYAGSTLVAIDTSTATARCSPAL</sequence>
<reference evidence="3" key="1">
    <citation type="journal article" date="2019" name="Int. J. Syst. Evol. Microbiol.">
        <title>The Global Catalogue of Microorganisms (GCM) 10K type strain sequencing project: providing services to taxonomists for standard genome sequencing and annotation.</title>
        <authorList>
            <consortium name="The Broad Institute Genomics Platform"/>
            <consortium name="The Broad Institute Genome Sequencing Center for Infectious Disease"/>
            <person name="Wu L."/>
            <person name="Ma J."/>
        </authorList>
    </citation>
    <scope>NUCLEOTIDE SEQUENCE [LARGE SCALE GENOMIC DNA]</scope>
    <source>
        <strain evidence="3">JCM 17125</strain>
    </source>
</reference>
<evidence type="ECO:0000256" key="1">
    <source>
        <dbReference type="SAM" id="MobiDB-lite"/>
    </source>
</evidence>
<accession>A0ABP7EP75</accession>
<feature type="region of interest" description="Disordered" evidence="1">
    <location>
        <begin position="1"/>
        <end position="94"/>
    </location>
</feature>
<dbReference type="Proteomes" id="UP001501468">
    <property type="component" value="Unassembled WGS sequence"/>
</dbReference>
<protein>
    <submittedName>
        <fullName evidence="2">Uncharacterized protein</fullName>
    </submittedName>
</protein>
<proteinExistence type="predicted"/>
<feature type="region of interest" description="Disordered" evidence="1">
    <location>
        <begin position="119"/>
        <end position="140"/>
    </location>
</feature>
<dbReference type="EMBL" id="BAABDC010000010">
    <property type="protein sequence ID" value="GAA3719781.1"/>
    <property type="molecule type" value="Genomic_DNA"/>
</dbReference>
<evidence type="ECO:0000313" key="2">
    <source>
        <dbReference type="EMBL" id="GAA3719781.1"/>
    </source>
</evidence>